<feature type="compositionally biased region" description="Basic and acidic residues" evidence="5">
    <location>
        <begin position="8"/>
        <end position="21"/>
    </location>
</feature>
<keyword evidence="2" id="KW-0805">Transcription regulation</keyword>
<feature type="compositionally biased region" description="Basic and acidic residues" evidence="5">
    <location>
        <begin position="62"/>
        <end position="71"/>
    </location>
</feature>
<dbReference type="OrthoDB" id="551907at2759"/>
<dbReference type="EMBL" id="NKQK01000022">
    <property type="protein sequence ID" value="PSR98635.1"/>
    <property type="molecule type" value="Genomic_DNA"/>
</dbReference>
<protein>
    <submittedName>
        <fullName evidence="7">Myb family transcription factor</fullName>
    </submittedName>
</protein>
<dbReference type="AlphaFoldDB" id="A0A2R6PY37"/>
<keyword evidence="4" id="KW-0539">Nucleus</keyword>
<sequence>MSEGMEIQDDKKKERNEEQHENGSSSVSSQKFSSFDLNEEANNSEDDDCNKKEDLANGNRTTLREGNERKTTTRQYVRSNMPRLRWTPHLHHSFVHAIEKLGGQDKATPKLILQLMDVKELSIAHVKSHLQMYRSKKLDDSGQVLSQGNRHHNISRFFYQRTNHFKHLRMENGGIVLSSYPRDGDGVQSLPTNPLNCKSTYSSSNLIHGTDASARSMPIRGGQFLEEKKWPPCAFIDNQWYNKRVPSNNFASPSNWNYRNNTTRIWQFQSYLPDTNSVANNSGHKFSSPFWFQEKRLKHEERLLDLKLRLSESVGNNEERPTYGNNMQEINTVLSLSLSPYSSSQTSKI</sequence>
<dbReference type="GO" id="GO:0003700">
    <property type="term" value="F:DNA-binding transcription factor activity"/>
    <property type="evidence" value="ECO:0007669"/>
    <property type="project" value="InterPro"/>
</dbReference>
<feature type="compositionally biased region" description="Low complexity" evidence="5">
    <location>
        <begin position="24"/>
        <end position="34"/>
    </location>
</feature>
<dbReference type="GO" id="GO:0003677">
    <property type="term" value="F:DNA binding"/>
    <property type="evidence" value="ECO:0007669"/>
    <property type="project" value="InterPro"/>
</dbReference>
<reference evidence="8" key="2">
    <citation type="journal article" date="2018" name="BMC Genomics">
        <title>A manually annotated Actinidia chinensis var. chinensis (kiwifruit) genome highlights the challenges associated with draft genomes and gene prediction in plants.</title>
        <authorList>
            <person name="Pilkington S.M."/>
            <person name="Crowhurst R."/>
            <person name="Hilario E."/>
            <person name="Nardozza S."/>
            <person name="Fraser L."/>
            <person name="Peng Y."/>
            <person name="Gunaseelan K."/>
            <person name="Simpson R."/>
            <person name="Tahir J."/>
            <person name="Deroles S.C."/>
            <person name="Templeton K."/>
            <person name="Luo Z."/>
            <person name="Davy M."/>
            <person name="Cheng C."/>
            <person name="McNeilage M."/>
            <person name="Scaglione D."/>
            <person name="Liu Y."/>
            <person name="Zhang Q."/>
            <person name="Datson P."/>
            <person name="De Silva N."/>
            <person name="Gardiner S.E."/>
            <person name="Bassett H."/>
            <person name="Chagne D."/>
            <person name="McCallum J."/>
            <person name="Dzierzon H."/>
            <person name="Deng C."/>
            <person name="Wang Y.Y."/>
            <person name="Barron L."/>
            <person name="Manako K."/>
            <person name="Bowen J."/>
            <person name="Foster T.M."/>
            <person name="Erridge Z.A."/>
            <person name="Tiffin H."/>
            <person name="Waite C.N."/>
            <person name="Davies K.M."/>
            <person name="Grierson E.P."/>
            <person name="Laing W.A."/>
            <person name="Kirk R."/>
            <person name="Chen X."/>
            <person name="Wood M."/>
            <person name="Montefiori M."/>
            <person name="Brummell D.A."/>
            <person name="Schwinn K.E."/>
            <person name="Catanach A."/>
            <person name="Fullerton C."/>
            <person name="Li D."/>
            <person name="Meiyalaghan S."/>
            <person name="Nieuwenhuizen N."/>
            <person name="Read N."/>
            <person name="Prakash R."/>
            <person name="Hunter D."/>
            <person name="Zhang H."/>
            <person name="McKenzie M."/>
            <person name="Knabel M."/>
            <person name="Harris A."/>
            <person name="Allan A.C."/>
            <person name="Gleave A."/>
            <person name="Chen A."/>
            <person name="Janssen B.J."/>
            <person name="Plunkett B."/>
            <person name="Ampomah-Dwamena C."/>
            <person name="Voogd C."/>
            <person name="Leif D."/>
            <person name="Lafferty D."/>
            <person name="Souleyre E.J.F."/>
            <person name="Varkonyi-Gasic E."/>
            <person name="Gambi F."/>
            <person name="Hanley J."/>
            <person name="Yao J.L."/>
            <person name="Cheung J."/>
            <person name="David K.M."/>
            <person name="Warren B."/>
            <person name="Marsh K."/>
            <person name="Snowden K.C."/>
            <person name="Lin-Wang K."/>
            <person name="Brian L."/>
            <person name="Martinez-Sanchez M."/>
            <person name="Wang M."/>
            <person name="Ileperuma N."/>
            <person name="Macnee N."/>
            <person name="Campin R."/>
            <person name="McAtee P."/>
            <person name="Drummond R.S.M."/>
            <person name="Espley R.V."/>
            <person name="Ireland H.S."/>
            <person name="Wu R."/>
            <person name="Atkinson R.G."/>
            <person name="Karunairetnam S."/>
            <person name="Bulley S."/>
            <person name="Chunkath S."/>
            <person name="Hanley Z."/>
            <person name="Storey R."/>
            <person name="Thrimawithana A.H."/>
            <person name="Thomson S."/>
            <person name="David C."/>
            <person name="Testolin R."/>
            <person name="Huang H."/>
            <person name="Hellens R.P."/>
            <person name="Schaffer R.J."/>
        </authorList>
    </citation>
    <scope>NUCLEOTIDE SEQUENCE [LARGE SCALE GENOMIC DNA]</scope>
    <source>
        <strain evidence="8">cv. Red5</strain>
    </source>
</reference>
<evidence type="ECO:0000256" key="3">
    <source>
        <dbReference type="ARBA" id="ARBA00023163"/>
    </source>
</evidence>
<comment type="subcellular location">
    <subcellularLocation>
        <location evidence="1">Nucleus</location>
    </subcellularLocation>
</comment>
<dbReference type="FunFam" id="1.10.10.60:FF:000002">
    <property type="entry name" value="Myb family transcription factor"/>
    <property type="match status" value="1"/>
</dbReference>
<accession>A0A2R6PY37</accession>
<dbReference type="NCBIfam" id="TIGR01557">
    <property type="entry name" value="myb_SHAQKYF"/>
    <property type="match status" value="1"/>
</dbReference>
<dbReference type="SUPFAM" id="SSF46689">
    <property type="entry name" value="Homeodomain-like"/>
    <property type="match status" value="1"/>
</dbReference>
<reference evidence="7 8" key="1">
    <citation type="submission" date="2017-07" db="EMBL/GenBank/DDBJ databases">
        <title>An improved, manually edited Actinidia chinensis var. chinensis (kiwifruit) genome highlights the challenges associated with draft genomes and gene prediction in plants.</title>
        <authorList>
            <person name="Pilkington S."/>
            <person name="Crowhurst R."/>
            <person name="Hilario E."/>
            <person name="Nardozza S."/>
            <person name="Fraser L."/>
            <person name="Peng Y."/>
            <person name="Gunaseelan K."/>
            <person name="Simpson R."/>
            <person name="Tahir J."/>
            <person name="Deroles S."/>
            <person name="Templeton K."/>
            <person name="Luo Z."/>
            <person name="Davy M."/>
            <person name="Cheng C."/>
            <person name="Mcneilage M."/>
            <person name="Scaglione D."/>
            <person name="Liu Y."/>
            <person name="Zhang Q."/>
            <person name="Datson P."/>
            <person name="De Silva N."/>
            <person name="Gardiner S."/>
            <person name="Bassett H."/>
            <person name="Chagne D."/>
            <person name="Mccallum J."/>
            <person name="Dzierzon H."/>
            <person name="Deng C."/>
            <person name="Wang Y.-Y."/>
            <person name="Barron N."/>
            <person name="Manako K."/>
            <person name="Bowen J."/>
            <person name="Foster T."/>
            <person name="Erridge Z."/>
            <person name="Tiffin H."/>
            <person name="Waite C."/>
            <person name="Davies K."/>
            <person name="Grierson E."/>
            <person name="Laing W."/>
            <person name="Kirk R."/>
            <person name="Chen X."/>
            <person name="Wood M."/>
            <person name="Montefiori M."/>
            <person name="Brummell D."/>
            <person name="Schwinn K."/>
            <person name="Catanach A."/>
            <person name="Fullerton C."/>
            <person name="Li D."/>
            <person name="Meiyalaghan S."/>
            <person name="Nieuwenhuizen N."/>
            <person name="Read N."/>
            <person name="Prakash R."/>
            <person name="Hunter D."/>
            <person name="Zhang H."/>
            <person name="Mckenzie M."/>
            <person name="Knabel M."/>
            <person name="Harris A."/>
            <person name="Allan A."/>
            <person name="Chen A."/>
            <person name="Janssen B."/>
            <person name="Plunkett B."/>
            <person name="Dwamena C."/>
            <person name="Voogd C."/>
            <person name="Leif D."/>
            <person name="Lafferty D."/>
            <person name="Souleyre E."/>
            <person name="Varkonyi-Gasic E."/>
            <person name="Gambi F."/>
            <person name="Hanley J."/>
            <person name="Yao J.-L."/>
            <person name="Cheung J."/>
            <person name="David K."/>
            <person name="Warren B."/>
            <person name="Marsh K."/>
            <person name="Snowden K."/>
            <person name="Lin-Wang K."/>
            <person name="Brian L."/>
            <person name="Martinez-Sanchez M."/>
            <person name="Wang M."/>
            <person name="Ileperuma N."/>
            <person name="Macnee N."/>
            <person name="Campin R."/>
            <person name="Mcatee P."/>
            <person name="Drummond R."/>
            <person name="Espley R."/>
            <person name="Ireland H."/>
            <person name="Wu R."/>
            <person name="Atkinson R."/>
            <person name="Karunairetnam S."/>
            <person name="Bulley S."/>
            <person name="Chunkath S."/>
            <person name="Hanley Z."/>
            <person name="Storey R."/>
            <person name="Thrimawithana A."/>
            <person name="Thomson S."/>
            <person name="David C."/>
            <person name="Testolin R."/>
        </authorList>
    </citation>
    <scope>NUCLEOTIDE SEQUENCE [LARGE SCALE GENOMIC DNA]</scope>
    <source>
        <strain evidence="8">cv. Red5</strain>
        <tissue evidence="7">Young leaf</tissue>
    </source>
</reference>
<evidence type="ECO:0000259" key="6">
    <source>
        <dbReference type="PROSITE" id="PS51294"/>
    </source>
</evidence>
<dbReference type="Proteomes" id="UP000241394">
    <property type="component" value="Chromosome LG22"/>
</dbReference>
<gene>
    <name evidence="7" type="ORF">CEY00_Acc25154</name>
</gene>
<evidence type="ECO:0000256" key="1">
    <source>
        <dbReference type="ARBA" id="ARBA00004123"/>
    </source>
</evidence>
<evidence type="ECO:0000256" key="4">
    <source>
        <dbReference type="ARBA" id="ARBA00023242"/>
    </source>
</evidence>
<dbReference type="InterPro" id="IPR009057">
    <property type="entry name" value="Homeodomain-like_sf"/>
</dbReference>
<keyword evidence="8" id="KW-1185">Reference proteome</keyword>
<feature type="compositionally biased region" description="Acidic residues" evidence="5">
    <location>
        <begin position="37"/>
        <end position="48"/>
    </location>
</feature>
<organism evidence="7 8">
    <name type="scientific">Actinidia chinensis var. chinensis</name>
    <name type="common">Chinese soft-hair kiwi</name>
    <dbReference type="NCBI Taxonomy" id="1590841"/>
    <lineage>
        <taxon>Eukaryota</taxon>
        <taxon>Viridiplantae</taxon>
        <taxon>Streptophyta</taxon>
        <taxon>Embryophyta</taxon>
        <taxon>Tracheophyta</taxon>
        <taxon>Spermatophyta</taxon>
        <taxon>Magnoliopsida</taxon>
        <taxon>eudicotyledons</taxon>
        <taxon>Gunneridae</taxon>
        <taxon>Pentapetalae</taxon>
        <taxon>asterids</taxon>
        <taxon>Ericales</taxon>
        <taxon>Actinidiaceae</taxon>
        <taxon>Actinidia</taxon>
    </lineage>
</organism>
<dbReference type="InterPro" id="IPR001005">
    <property type="entry name" value="SANT/Myb"/>
</dbReference>
<proteinExistence type="predicted"/>
<evidence type="ECO:0000313" key="7">
    <source>
        <dbReference type="EMBL" id="PSR98635.1"/>
    </source>
</evidence>
<dbReference type="PANTHER" id="PTHR31314">
    <property type="entry name" value="MYB FAMILY TRANSCRIPTION FACTOR PHL7-LIKE"/>
    <property type="match status" value="1"/>
</dbReference>
<dbReference type="InParanoid" id="A0A2R6PY37"/>
<keyword evidence="3" id="KW-0804">Transcription</keyword>
<dbReference type="PANTHER" id="PTHR31314:SF164">
    <property type="entry name" value="HTH MYB-TYPE DOMAIN-CONTAINING PROTEIN"/>
    <property type="match status" value="1"/>
</dbReference>
<dbReference type="Pfam" id="PF00249">
    <property type="entry name" value="Myb_DNA-binding"/>
    <property type="match status" value="1"/>
</dbReference>
<comment type="caution">
    <text evidence="7">The sequence shown here is derived from an EMBL/GenBank/DDBJ whole genome shotgun (WGS) entry which is preliminary data.</text>
</comment>
<evidence type="ECO:0000256" key="2">
    <source>
        <dbReference type="ARBA" id="ARBA00023015"/>
    </source>
</evidence>
<dbReference type="OMA" id="HAYFRTD"/>
<dbReference type="InterPro" id="IPR017930">
    <property type="entry name" value="Myb_dom"/>
</dbReference>
<dbReference type="Gramene" id="PSR98635">
    <property type="protein sequence ID" value="PSR98635"/>
    <property type="gene ID" value="CEY00_Acc25154"/>
</dbReference>
<dbReference type="GO" id="GO:0005634">
    <property type="term" value="C:nucleus"/>
    <property type="evidence" value="ECO:0007669"/>
    <property type="project" value="UniProtKB-SubCell"/>
</dbReference>
<dbReference type="Gene3D" id="1.10.10.60">
    <property type="entry name" value="Homeodomain-like"/>
    <property type="match status" value="1"/>
</dbReference>
<dbReference type="InterPro" id="IPR006447">
    <property type="entry name" value="Myb_dom_plants"/>
</dbReference>
<evidence type="ECO:0000256" key="5">
    <source>
        <dbReference type="SAM" id="MobiDB-lite"/>
    </source>
</evidence>
<dbReference type="STRING" id="1590841.A0A2R6PY37"/>
<name>A0A2R6PY37_ACTCC</name>
<feature type="domain" description="HTH myb-type" evidence="6">
    <location>
        <begin position="78"/>
        <end position="138"/>
    </location>
</feature>
<dbReference type="InterPro" id="IPR046955">
    <property type="entry name" value="PHR1-like"/>
</dbReference>
<evidence type="ECO:0000313" key="8">
    <source>
        <dbReference type="Proteomes" id="UP000241394"/>
    </source>
</evidence>
<feature type="region of interest" description="Disordered" evidence="5">
    <location>
        <begin position="1"/>
        <end position="76"/>
    </location>
</feature>
<dbReference type="PROSITE" id="PS51294">
    <property type="entry name" value="HTH_MYB"/>
    <property type="match status" value="1"/>
</dbReference>